<organism evidence="1 2">
    <name type="scientific">Skermanella stibiiresistens SB22</name>
    <dbReference type="NCBI Taxonomy" id="1385369"/>
    <lineage>
        <taxon>Bacteria</taxon>
        <taxon>Pseudomonadati</taxon>
        <taxon>Pseudomonadota</taxon>
        <taxon>Alphaproteobacteria</taxon>
        <taxon>Rhodospirillales</taxon>
        <taxon>Azospirillaceae</taxon>
        <taxon>Skermanella</taxon>
    </lineage>
</organism>
<proteinExistence type="predicted"/>
<accession>W9HDP1</accession>
<sequence length="178" mass="20243">MGERFSQIVELDAVDTMLDTLIDDRGVLLAGHHAKFRECTLVDMDGPRAHWAPQIADISGFDVQMQRKVEFDLATRHLIPLRAIVKIGRRTMPLPLVPIDYFAVSLIRIKIVSGGRVFRPITHLVLVDLRLGHYTFPFPKVVVGIIGLDLYDLITLRPPIRIENKKVRCRSQWSIGNL</sequence>
<comment type="caution">
    <text evidence="1">The sequence shown here is derived from an EMBL/GenBank/DDBJ whole genome shotgun (WGS) entry which is preliminary data.</text>
</comment>
<evidence type="ECO:0000313" key="2">
    <source>
        <dbReference type="Proteomes" id="UP000019486"/>
    </source>
</evidence>
<evidence type="ECO:0000313" key="1">
    <source>
        <dbReference type="EMBL" id="EWY42817.1"/>
    </source>
</evidence>
<protein>
    <submittedName>
        <fullName evidence="1">Uncharacterized protein</fullName>
    </submittedName>
</protein>
<reference evidence="1 2" key="1">
    <citation type="submission" date="2013-08" db="EMBL/GenBank/DDBJ databases">
        <title>The genome sequence of Skermanella stibiiresistens.</title>
        <authorList>
            <person name="Zhu W."/>
            <person name="Wang G."/>
        </authorList>
    </citation>
    <scope>NUCLEOTIDE SEQUENCE [LARGE SCALE GENOMIC DNA]</scope>
    <source>
        <strain evidence="1 2">SB22</strain>
    </source>
</reference>
<dbReference type="EMBL" id="AVFL01000001">
    <property type="protein sequence ID" value="EWY42817.1"/>
    <property type="molecule type" value="Genomic_DNA"/>
</dbReference>
<dbReference type="AlphaFoldDB" id="W9HDP1"/>
<gene>
    <name evidence="1" type="ORF">N825_00950</name>
</gene>
<dbReference type="Proteomes" id="UP000019486">
    <property type="component" value="Unassembled WGS sequence"/>
</dbReference>
<name>W9HDP1_9PROT</name>
<keyword evidence="2" id="KW-1185">Reference proteome</keyword>